<keyword evidence="5" id="KW-0456">Lyase</keyword>
<dbReference type="InterPro" id="IPR000310">
    <property type="entry name" value="Orn/Lys/Arg_deCO2ase_major_dom"/>
</dbReference>
<dbReference type="PANTHER" id="PTHR43277:SF3">
    <property type="entry name" value="DECARBOXYLASE, PUTATIVE-RELATED"/>
    <property type="match status" value="1"/>
</dbReference>
<dbReference type="Proteomes" id="UP000070352">
    <property type="component" value="Unassembled WGS sequence"/>
</dbReference>
<dbReference type="GO" id="GO:0016831">
    <property type="term" value="F:carboxy-lyase activity"/>
    <property type="evidence" value="ECO:0007669"/>
    <property type="project" value="UniProtKB-KW"/>
</dbReference>
<gene>
    <name evidence="8" type="ORF">U473_12910</name>
</gene>
<evidence type="ECO:0000313" key="8">
    <source>
        <dbReference type="EMBL" id="KXG44817.1"/>
    </source>
</evidence>
<dbReference type="Gene3D" id="3.90.100.10">
    <property type="entry name" value="Orn/Lys/Arg decarboxylase, C-terminal domain"/>
    <property type="match status" value="1"/>
</dbReference>
<dbReference type="Pfam" id="PF03711">
    <property type="entry name" value="OKR_DC_1_C"/>
    <property type="match status" value="1"/>
</dbReference>
<evidence type="ECO:0000256" key="5">
    <source>
        <dbReference type="ARBA" id="ARBA00023239"/>
    </source>
</evidence>
<dbReference type="InterPro" id="IPR015421">
    <property type="entry name" value="PyrdxlP-dep_Trfase_major"/>
</dbReference>
<comment type="similarity">
    <text evidence="2">Belongs to the Orn/Lys/Arg decarboxylase class-I family.</text>
</comment>
<comment type="caution">
    <text evidence="8">The sequence shown here is derived from an EMBL/GenBank/DDBJ whole genome shotgun (WGS) entry which is preliminary data.</text>
</comment>
<evidence type="ECO:0000256" key="1">
    <source>
        <dbReference type="ARBA" id="ARBA00001933"/>
    </source>
</evidence>
<comment type="cofactor">
    <cofactor evidence="1">
        <name>pyridoxal 5'-phosphate</name>
        <dbReference type="ChEBI" id="CHEBI:597326"/>
    </cofactor>
</comment>
<dbReference type="InterPro" id="IPR052357">
    <property type="entry name" value="Orn_Lys_Arg_decarboxylase-I"/>
</dbReference>
<feature type="domain" description="Orn/Lys/Arg decarboxylase C-terminal" evidence="7">
    <location>
        <begin position="373"/>
        <end position="472"/>
    </location>
</feature>
<evidence type="ECO:0000256" key="4">
    <source>
        <dbReference type="ARBA" id="ARBA00022898"/>
    </source>
</evidence>
<organism evidence="8 9">
    <name type="scientific">Tepidibacillus decaturensis</name>
    <dbReference type="NCBI Taxonomy" id="1413211"/>
    <lineage>
        <taxon>Bacteria</taxon>
        <taxon>Bacillati</taxon>
        <taxon>Bacillota</taxon>
        <taxon>Bacilli</taxon>
        <taxon>Bacillales</taxon>
        <taxon>Bacillaceae</taxon>
        <taxon>Tepidibacillus</taxon>
    </lineage>
</organism>
<dbReference type="InterPro" id="IPR015424">
    <property type="entry name" value="PyrdxlP-dep_Trfase"/>
</dbReference>
<evidence type="ECO:0008006" key="10">
    <source>
        <dbReference type="Google" id="ProtNLM"/>
    </source>
</evidence>
<dbReference type="CDD" id="cd00615">
    <property type="entry name" value="Orn_deC_like"/>
    <property type="match status" value="1"/>
</dbReference>
<dbReference type="Pfam" id="PF01276">
    <property type="entry name" value="OKR_DC_1"/>
    <property type="match status" value="1"/>
</dbReference>
<proteinExistence type="inferred from homology"/>
<evidence type="ECO:0000313" key="9">
    <source>
        <dbReference type="Proteomes" id="UP000070352"/>
    </source>
</evidence>
<feature type="domain" description="Orn/Lys/Arg decarboxylases family 1 pyridoxal-P attachment site" evidence="6">
    <location>
        <begin position="7"/>
        <end position="288"/>
    </location>
</feature>
<keyword evidence="9" id="KW-1185">Reference proteome</keyword>
<keyword evidence="3" id="KW-0210">Decarboxylase</keyword>
<dbReference type="SUPFAM" id="SSF55904">
    <property type="entry name" value="Ornithine decarboxylase C-terminal domain"/>
    <property type="match status" value="1"/>
</dbReference>
<evidence type="ECO:0000256" key="3">
    <source>
        <dbReference type="ARBA" id="ARBA00022793"/>
    </source>
</evidence>
<dbReference type="STRING" id="1413211.U473_12910"/>
<protein>
    <recommendedName>
        <fullName evidence="10">Arginine decarboxylase</fullName>
    </recommendedName>
</protein>
<sequence length="487" mass="54340">MSKVKAPLFEKLLSHYQSNPVSFHVPGHKTGQGFPSFGKKVFQDLLKIDMTEISGLDDLHQPNGVILEAEKKAASLFKADQTFFLVNGSTAGNLAMILATCQPGDKIIVQRNVHKSVIHGMILARAVPVYIDSEMIPSLGIPGSISLHTLKEVLKNHSDAKAIFLMNPNYYGIGIDLTEIINLAHLYQIPVLVDEAHGAHFGFHPDFPKSAIQMGADVVVQSTHKMLSAMTMGSMLHVKGTLIEIDRLKFFLSMVQSSSPSYPIMASLDLARQGIEEHGETLWKEILQGLDWFLEQTHSFQSIRLHHRIASYYYQDPLKLIIHGIIGNISGFVIQELLEEKGIYPELSDLFNTLLITSYGTTIDDLKRLLIVLKEIEQQLPLLSKKSNEKDFTKTFTDYPKNKFNESKVSLEQILYGRSTTVPLEQAAGKIAAEMVIPYPPGIPVVQLGEEMTQEMINYLIALKNQGAKFQGVLDHQLKNIKVLEGK</sequence>
<dbReference type="SUPFAM" id="SSF53383">
    <property type="entry name" value="PLP-dependent transferases"/>
    <property type="match status" value="1"/>
</dbReference>
<keyword evidence="4" id="KW-0663">Pyridoxal phosphate</keyword>
<dbReference type="PANTHER" id="PTHR43277">
    <property type="entry name" value="ARGININE DECARBOXYLASE"/>
    <property type="match status" value="1"/>
</dbReference>
<dbReference type="Gene3D" id="3.40.640.10">
    <property type="entry name" value="Type I PLP-dependent aspartate aminotransferase-like (Major domain)"/>
    <property type="match status" value="1"/>
</dbReference>
<accession>A0A135L7E4</accession>
<dbReference type="InterPro" id="IPR008286">
    <property type="entry name" value="Prn/Lys/Arg_de-COase_C"/>
</dbReference>
<dbReference type="EMBL" id="LSKU01000001">
    <property type="protein sequence ID" value="KXG44817.1"/>
    <property type="molecule type" value="Genomic_DNA"/>
</dbReference>
<dbReference type="OrthoDB" id="9815233at2"/>
<dbReference type="InterPro" id="IPR036633">
    <property type="entry name" value="Prn/Lys/Arg_de-COase_C_sf"/>
</dbReference>
<evidence type="ECO:0000259" key="6">
    <source>
        <dbReference type="Pfam" id="PF01276"/>
    </source>
</evidence>
<name>A0A135L7E4_9BACI</name>
<evidence type="ECO:0000256" key="2">
    <source>
        <dbReference type="ARBA" id="ARBA00010671"/>
    </source>
</evidence>
<evidence type="ECO:0000259" key="7">
    <source>
        <dbReference type="Pfam" id="PF03711"/>
    </source>
</evidence>
<reference evidence="8 9" key="1">
    <citation type="submission" date="2016-02" db="EMBL/GenBank/DDBJ databases">
        <title>Draft Genome for Tepidibacillus decaturensis nov. sp. Strain Z9, an Anaerobic, Moderately Thermophilic and Heterotrophic Bacterium from Deep Subsurface of the Illinois Basin, USA.</title>
        <authorList>
            <person name="Dong Y."/>
            <person name="Chang J.Y."/>
            <person name="Sanford R."/>
            <person name="Fouke B.W."/>
        </authorList>
    </citation>
    <scope>NUCLEOTIDE SEQUENCE [LARGE SCALE GENOMIC DNA]</scope>
    <source>
        <strain evidence="8 9">Z9</strain>
    </source>
</reference>
<dbReference type="AlphaFoldDB" id="A0A135L7E4"/>
<dbReference type="RefSeq" id="WP_068727010.1">
    <property type="nucleotide sequence ID" value="NZ_LSKU01000001.1"/>
</dbReference>